<protein>
    <submittedName>
        <fullName evidence="1">Uncharacterized protein</fullName>
    </submittedName>
</protein>
<proteinExistence type="predicted"/>
<name>A0ABT1HM28_STRSD</name>
<gene>
    <name evidence="1" type="ORF">LX15_000233</name>
</gene>
<sequence>MTMPWVLNHVVQRGVQEHRATALGVLLVGPAGSTPENLLAAAGGDAASSCHLDMD</sequence>
<organism evidence="1 2">
    <name type="scientific">Streptoalloteichus tenebrarius (strain ATCC 17920 / DSM 40477 / JCM 4838 / CBS 697.72 / NBRC 16177 / NCIMB 11028 / NRRL B-12390 / A12253. 1 / ISP 5477)</name>
    <name type="common">Streptomyces tenebrarius</name>
    <dbReference type="NCBI Taxonomy" id="1933"/>
    <lineage>
        <taxon>Bacteria</taxon>
        <taxon>Bacillati</taxon>
        <taxon>Actinomycetota</taxon>
        <taxon>Actinomycetes</taxon>
        <taxon>Pseudonocardiales</taxon>
        <taxon>Pseudonocardiaceae</taxon>
        <taxon>Streptoalloteichus</taxon>
    </lineage>
</organism>
<evidence type="ECO:0000313" key="2">
    <source>
        <dbReference type="Proteomes" id="UP001205311"/>
    </source>
</evidence>
<dbReference type="Proteomes" id="UP001205311">
    <property type="component" value="Unassembled WGS sequence"/>
</dbReference>
<reference evidence="1 2" key="1">
    <citation type="submission" date="2022-06" db="EMBL/GenBank/DDBJ databases">
        <title>Genomic Encyclopedia of Archaeal and Bacterial Type Strains, Phase II (KMG-II): from individual species to whole genera.</title>
        <authorList>
            <person name="Goeker M."/>
        </authorList>
    </citation>
    <scope>NUCLEOTIDE SEQUENCE [LARGE SCALE GENOMIC DNA]</scope>
    <source>
        <strain evidence="1 2">DSM 40477</strain>
    </source>
</reference>
<keyword evidence="2" id="KW-1185">Reference proteome</keyword>
<comment type="caution">
    <text evidence="1">The sequence shown here is derived from an EMBL/GenBank/DDBJ whole genome shotgun (WGS) entry which is preliminary data.</text>
</comment>
<accession>A0ABT1HM28</accession>
<dbReference type="EMBL" id="JAMTCP010000001">
    <property type="protein sequence ID" value="MCP2256550.1"/>
    <property type="molecule type" value="Genomic_DNA"/>
</dbReference>
<evidence type="ECO:0000313" key="1">
    <source>
        <dbReference type="EMBL" id="MCP2256550.1"/>
    </source>
</evidence>